<dbReference type="GO" id="GO:0120010">
    <property type="term" value="P:intermembrane phospholipid transfer"/>
    <property type="evidence" value="ECO:0007669"/>
    <property type="project" value="TreeGrafter"/>
</dbReference>
<dbReference type="RefSeq" id="WP_188664173.1">
    <property type="nucleotide sequence ID" value="NZ_BMHV01000012.1"/>
</dbReference>
<dbReference type="Proteomes" id="UP000632498">
    <property type="component" value="Unassembled WGS sequence"/>
</dbReference>
<evidence type="ECO:0008006" key="6">
    <source>
        <dbReference type="Google" id="ProtNLM"/>
    </source>
</evidence>
<comment type="similarity">
    <text evidence="1">Belongs to the MlaA family.</text>
</comment>
<dbReference type="EMBL" id="BMHV01000012">
    <property type="protein sequence ID" value="GGF64862.1"/>
    <property type="molecule type" value="Genomic_DNA"/>
</dbReference>
<keyword evidence="2" id="KW-0732">Signal</keyword>
<dbReference type="AlphaFoldDB" id="A0A917C1W7"/>
<protein>
    <recommendedName>
        <fullName evidence="6">ABC transporter</fullName>
    </recommendedName>
</protein>
<gene>
    <name evidence="4" type="ORF">GCM10011332_18660</name>
</gene>
<proteinExistence type="inferred from homology"/>
<dbReference type="InterPro" id="IPR007428">
    <property type="entry name" value="MlaA"/>
</dbReference>
<feature type="region of interest" description="Disordered" evidence="3">
    <location>
        <begin position="242"/>
        <end position="268"/>
    </location>
</feature>
<dbReference type="PANTHER" id="PTHR30035:SF3">
    <property type="entry name" value="INTERMEMBRANE PHOSPHOLIPID TRANSPORT SYSTEM LIPOPROTEIN MLAA"/>
    <property type="match status" value="1"/>
</dbReference>
<organism evidence="4 5">
    <name type="scientific">Terasakiella brassicae</name>
    <dbReference type="NCBI Taxonomy" id="1634917"/>
    <lineage>
        <taxon>Bacteria</taxon>
        <taxon>Pseudomonadati</taxon>
        <taxon>Pseudomonadota</taxon>
        <taxon>Alphaproteobacteria</taxon>
        <taxon>Rhodospirillales</taxon>
        <taxon>Terasakiellaceae</taxon>
        <taxon>Terasakiella</taxon>
    </lineage>
</organism>
<sequence>MTKPVTQKSLIKKFSGIAAVVVLLSGCAANPQPVDEANDPIEGVNRVVYSFNELLDVWFLRPAATLYRAMLPPPIQEGIHNMLANLSTPVILLNDILQGETDRAGTTVSRFAINTTVGVLGFGDPASDMGYKKHSEDFGQTLGTWGFEGGPYIVLPVFGPSNPRDVVGRVVDYFTDPVNMWAQNTDRDGITITRAVLDAVDTRAHYYDAIEDIKRNSLDPYSAMRSYYIQRRNAEIMNNEASKATPAPSLSFDFNAPAPGDEEITEAR</sequence>
<evidence type="ECO:0000256" key="1">
    <source>
        <dbReference type="ARBA" id="ARBA00010634"/>
    </source>
</evidence>
<reference evidence="4" key="1">
    <citation type="journal article" date="2014" name="Int. J. Syst. Evol. Microbiol.">
        <title>Complete genome sequence of Corynebacterium casei LMG S-19264T (=DSM 44701T), isolated from a smear-ripened cheese.</title>
        <authorList>
            <consortium name="US DOE Joint Genome Institute (JGI-PGF)"/>
            <person name="Walter F."/>
            <person name="Albersmeier A."/>
            <person name="Kalinowski J."/>
            <person name="Ruckert C."/>
        </authorList>
    </citation>
    <scope>NUCLEOTIDE SEQUENCE</scope>
    <source>
        <strain evidence="4">CGMCC 1.15254</strain>
    </source>
</reference>
<accession>A0A917C1W7</accession>
<dbReference type="PROSITE" id="PS51257">
    <property type="entry name" value="PROKAR_LIPOPROTEIN"/>
    <property type="match status" value="1"/>
</dbReference>
<dbReference type="PRINTS" id="PR01805">
    <property type="entry name" value="VACJLIPOPROT"/>
</dbReference>
<keyword evidence="5" id="KW-1185">Reference proteome</keyword>
<dbReference type="PANTHER" id="PTHR30035">
    <property type="entry name" value="LIPOPROTEIN VACJ-RELATED"/>
    <property type="match status" value="1"/>
</dbReference>
<dbReference type="GO" id="GO:0016020">
    <property type="term" value="C:membrane"/>
    <property type="evidence" value="ECO:0007669"/>
    <property type="project" value="InterPro"/>
</dbReference>
<name>A0A917C1W7_9PROT</name>
<reference evidence="4" key="2">
    <citation type="submission" date="2020-09" db="EMBL/GenBank/DDBJ databases">
        <authorList>
            <person name="Sun Q."/>
            <person name="Zhou Y."/>
        </authorList>
    </citation>
    <scope>NUCLEOTIDE SEQUENCE</scope>
    <source>
        <strain evidence="4">CGMCC 1.15254</strain>
    </source>
</reference>
<evidence type="ECO:0000313" key="4">
    <source>
        <dbReference type="EMBL" id="GGF64862.1"/>
    </source>
</evidence>
<dbReference type="Pfam" id="PF04333">
    <property type="entry name" value="MlaA"/>
    <property type="match status" value="1"/>
</dbReference>
<evidence type="ECO:0000313" key="5">
    <source>
        <dbReference type="Proteomes" id="UP000632498"/>
    </source>
</evidence>
<evidence type="ECO:0000256" key="3">
    <source>
        <dbReference type="SAM" id="MobiDB-lite"/>
    </source>
</evidence>
<comment type="caution">
    <text evidence="4">The sequence shown here is derived from an EMBL/GenBank/DDBJ whole genome shotgun (WGS) entry which is preliminary data.</text>
</comment>
<evidence type="ECO:0000256" key="2">
    <source>
        <dbReference type="ARBA" id="ARBA00022729"/>
    </source>
</evidence>